<gene>
    <name evidence="8" type="ORF">SAMN04488004_102180</name>
</gene>
<dbReference type="Pfam" id="PF00482">
    <property type="entry name" value="T2SSF"/>
    <property type="match status" value="1"/>
</dbReference>
<accession>A0A1I4CJI9</accession>
<keyword evidence="4 6" id="KW-1133">Transmembrane helix</keyword>
<evidence type="ECO:0000256" key="5">
    <source>
        <dbReference type="ARBA" id="ARBA00023136"/>
    </source>
</evidence>
<keyword evidence="3 6" id="KW-0812">Transmembrane</keyword>
<dbReference type="EMBL" id="FOTF01000002">
    <property type="protein sequence ID" value="SFK80800.1"/>
    <property type="molecule type" value="Genomic_DNA"/>
</dbReference>
<evidence type="ECO:0000256" key="6">
    <source>
        <dbReference type="SAM" id="Phobius"/>
    </source>
</evidence>
<evidence type="ECO:0000313" key="9">
    <source>
        <dbReference type="Proteomes" id="UP000199550"/>
    </source>
</evidence>
<dbReference type="PANTHER" id="PTHR35007:SF2">
    <property type="entry name" value="PILUS ASSEMBLE PROTEIN"/>
    <property type="match status" value="1"/>
</dbReference>
<protein>
    <submittedName>
        <fullName evidence="8">Tight adherence protein C</fullName>
    </submittedName>
</protein>
<keyword evidence="9" id="KW-1185">Reference proteome</keyword>
<feature type="transmembrane region" description="Helical" evidence="6">
    <location>
        <begin position="303"/>
        <end position="326"/>
    </location>
</feature>
<dbReference type="OrthoDB" id="9810662at2"/>
<dbReference type="InterPro" id="IPR018076">
    <property type="entry name" value="T2SS_GspF_dom"/>
</dbReference>
<evidence type="ECO:0000313" key="8">
    <source>
        <dbReference type="EMBL" id="SFK80800.1"/>
    </source>
</evidence>
<dbReference type="AlphaFoldDB" id="A0A1I4CJI9"/>
<keyword evidence="5 6" id="KW-0472">Membrane</keyword>
<evidence type="ECO:0000256" key="1">
    <source>
        <dbReference type="ARBA" id="ARBA00004651"/>
    </source>
</evidence>
<name>A0A1I4CJI9_9RHOB</name>
<feature type="domain" description="Type II secretion system protein GspF" evidence="7">
    <location>
        <begin position="190"/>
        <end position="318"/>
    </location>
</feature>
<dbReference type="PANTHER" id="PTHR35007">
    <property type="entry name" value="INTEGRAL MEMBRANE PROTEIN-RELATED"/>
    <property type="match status" value="1"/>
</dbReference>
<dbReference type="GO" id="GO:0005886">
    <property type="term" value="C:plasma membrane"/>
    <property type="evidence" value="ECO:0007669"/>
    <property type="project" value="UniProtKB-SubCell"/>
</dbReference>
<keyword evidence="2" id="KW-1003">Cell membrane</keyword>
<reference evidence="8 9" key="1">
    <citation type="submission" date="2016-10" db="EMBL/GenBank/DDBJ databases">
        <authorList>
            <person name="de Groot N.N."/>
        </authorList>
    </citation>
    <scope>NUCLEOTIDE SEQUENCE [LARGE SCALE GENOMIC DNA]</scope>
    <source>
        <strain evidence="8 9">DSM 16199</strain>
    </source>
</reference>
<feature type="transmembrane region" description="Helical" evidence="6">
    <location>
        <begin position="20"/>
        <end position="41"/>
    </location>
</feature>
<dbReference type="Proteomes" id="UP000199550">
    <property type="component" value="Unassembled WGS sequence"/>
</dbReference>
<dbReference type="GeneID" id="97891075"/>
<dbReference type="RefSeq" id="WP_090185095.1">
    <property type="nucleotide sequence ID" value="NZ_CP072994.1"/>
</dbReference>
<feature type="transmembrane region" description="Helical" evidence="6">
    <location>
        <begin position="109"/>
        <end position="129"/>
    </location>
</feature>
<feature type="transmembrane region" description="Helical" evidence="6">
    <location>
        <begin position="149"/>
        <end position="171"/>
    </location>
</feature>
<evidence type="ECO:0000259" key="7">
    <source>
        <dbReference type="Pfam" id="PF00482"/>
    </source>
</evidence>
<evidence type="ECO:0000256" key="3">
    <source>
        <dbReference type="ARBA" id="ARBA00022692"/>
    </source>
</evidence>
<evidence type="ECO:0000256" key="4">
    <source>
        <dbReference type="ARBA" id="ARBA00022989"/>
    </source>
</evidence>
<sequence>MERVNELLAALGIVAGSQTVLLQGIVAVGLFVAILGIAAVFRPSTAVQIRRMQAVASPLSGRDIVRPWDNDPTGALRLFVPHSGTERSKISARLRQAGIHKVNALRNFFLVRSVLALALPGCFVLAVWFNQSLPTGLSQVLEPLSRLETPQAFMIAVLLVVIGFYGPSAWLSSKVAQRRKSVTRGMPGALDLMQVAIEAGLGFDAAMNRVAKEFGRFCGPIAEEFTILQLEIQAGKPRDMAFAQLERRTGVDAMASFASVVQQSAEFGTPISQALETYSIEMRLDRELKAQAKANQLPVKMSAVLAAFMMPILLLIMLTPIAIRWVTVLTP</sequence>
<comment type="subcellular location">
    <subcellularLocation>
        <location evidence="1">Cell membrane</location>
        <topology evidence="1">Multi-pass membrane protein</topology>
    </subcellularLocation>
</comment>
<dbReference type="STRING" id="195913.SAMN04488004_102180"/>
<organism evidence="8 9">
    <name type="scientific">Loktanella salsilacus</name>
    <dbReference type="NCBI Taxonomy" id="195913"/>
    <lineage>
        <taxon>Bacteria</taxon>
        <taxon>Pseudomonadati</taxon>
        <taxon>Pseudomonadota</taxon>
        <taxon>Alphaproteobacteria</taxon>
        <taxon>Rhodobacterales</taxon>
        <taxon>Roseobacteraceae</taxon>
        <taxon>Loktanella</taxon>
    </lineage>
</organism>
<proteinExistence type="predicted"/>
<evidence type="ECO:0000256" key="2">
    <source>
        <dbReference type="ARBA" id="ARBA00022475"/>
    </source>
</evidence>